<proteinExistence type="predicted"/>
<reference evidence="2" key="1">
    <citation type="submission" date="2016-10" db="EMBL/GenBank/DDBJ databases">
        <title>Sequence of Gallionella enrichment culture.</title>
        <authorList>
            <person name="Poehlein A."/>
            <person name="Muehling M."/>
            <person name="Daniel R."/>
        </authorList>
    </citation>
    <scope>NUCLEOTIDE SEQUENCE</scope>
</reference>
<organism evidence="2">
    <name type="scientific">mine drainage metagenome</name>
    <dbReference type="NCBI Taxonomy" id="410659"/>
    <lineage>
        <taxon>unclassified sequences</taxon>
        <taxon>metagenomes</taxon>
        <taxon>ecological metagenomes</taxon>
    </lineage>
</organism>
<evidence type="ECO:0000256" key="1">
    <source>
        <dbReference type="SAM" id="MobiDB-lite"/>
    </source>
</evidence>
<protein>
    <submittedName>
        <fullName evidence="2">Uncharacterized protein</fullName>
    </submittedName>
</protein>
<sequence length="298" mass="34827">MLVAVPKLARLIAGDLALQRTRKDDPAGPGPSTQLDPSVGHLPCSDVLRSLPGRFGHFSEGLAHVRRQFEFEQKVRSISRLLVPGHHRVMAQPKVSSVQPNLPFPQPPLCVRHRLMPLRRRDRVPGPEAVRRAHPRARHHREQRVEAPAPGLARIVADRRALLVPVLGLYRRVPVQHHRLRQRSPQWLRVARDPLRAQRWIHRLEEPSYRVAAHHRFHPEDLWNRRILSHPFYMREAPPVRQCRQNETLKHVVHRRGVRTAPLHRTIFGEFLHDAYMLGIRCPRHKPSERRERVICHR</sequence>
<dbReference type="EMBL" id="MLJW01005616">
    <property type="protein sequence ID" value="OIQ67923.1"/>
    <property type="molecule type" value="Genomic_DNA"/>
</dbReference>
<accession>A0A1J5PRK7</accession>
<name>A0A1J5PRK7_9ZZZZ</name>
<comment type="caution">
    <text evidence="2">The sequence shown here is derived from an EMBL/GenBank/DDBJ whole genome shotgun (WGS) entry which is preliminary data.</text>
</comment>
<feature type="region of interest" description="Disordered" evidence="1">
    <location>
        <begin position="20"/>
        <end position="40"/>
    </location>
</feature>
<dbReference type="AlphaFoldDB" id="A0A1J5PRK7"/>
<evidence type="ECO:0000313" key="2">
    <source>
        <dbReference type="EMBL" id="OIQ67923.1"/>
    </source>
</evidence>
<feature type="compositionally biased region" description="Basic residues" evidence="1">
    <location>
        <begin position="132"/>
        <end position="142"/>
    </location>
</feature>
<gene>
    <name evidence="2" type="ORF">GALL_504950</name>
</gene>
<feature type="region of interest" description="Disordered" evidence="1">
    <location>
        <begin position="127"/>
        <end position="146"/>
    </location>
</feature>